<dbReference type="PRINTS" id="PR00081">
    <property type="entry name" value="GDHRDH"/>
</dbReference>
<dbReference type="SUPFAM" id="SSF51735">
    <property type="entry name" value="NAD(P)-binding Rossmann-fold domains"/>
    <property type="match status" value="1"/>
</dbReference>
<evidence type="ECO:0000256" key="2">
    <source>
        <dbReference type="ARBA" id="ARBA00023002"/>
    </source>
</evidence>
<dbReference type="PANTHER" id="PTHR43669">
    <property type="entry name" value="5-KETO-D-GLUCONATE 5-REDUCTASE"/>
    <property type="match status" value="1"/>
</dbReference>
<gene>
    <name evidence="3" type="ORF">ABVK49_14860</name>
</gene>
<accession>A0AAU8D2E1</accession>
<dbReference type="GO" id="GO:0016491">
    <property type="term" value="F:oxidoreductase activity"/>
    <property type="evidence" value="ECO:0007669"/>
    <property type="project" value="UniProtKB-KW"/>
</dbReference>
<organism evidence="3">
    <name type="scientific">Mesorhizobium sp. WSM2239</name>
    <dbReference type="NCBI Taxonomy" id="3228852"/>
    <lineage>
        <taxon>Bacteria</taxon>
        <taxon>Pseudomonadati</taxon>
        <taxon>Pseudomonadota</taxon>
        <taxon>Alphaproteobacteria</taxon>
        <taxon>Hyphomicrobiales</taxon>
        <taxon>Phyllobacteriaceae</taxon>
        <taxon>Mesorhizobium</taxon>
    </lineage>
</organism>
<dbReference type="Gene3D" id="3.40.50.720">
    <property type="entry name" value="NAD(P)-binding Rossmann-like Domain"/>
    <property type="match status" value="1"/>
</dbReference>
<dbReference type="CDD" id="cd05233">
    <property type="entry name" value="SDR_c"/>
    <property type="match status" value="1"/>
</dbReference>
<name>A0AAU8D2E1_9HYPH</name>
<keyword evidence="2" id="KW-0560">Oxidoreductase</keyword>
<evidence type="ECO:0000313" key="3">
    <source>
        <dbReference type="EMBL" id="XCG52797.1"/>
    </source>
</evidence>
<protein>
    <submittedName>
        <fullName evidence="3">SDR family oxidoreductase</fullName>
    </submittedName>
</protein>
<sequence length="349" mass="36555">MIVLDLCERSFAVNGLAGIPLTKRVRHGGAAGTRRTQELNEIYVSGGFRRRLNPLSEAGCISQVIDLNVQLIAICNQHMRRVRIMLLRGQTAIVYGGSGAIGGAAAGAFAREGAKVFLVGRTLQKLEAGAEEIVRKGGAANVAVLDVLDERAVEHHAEVVARETGGIDIALNAVGFSHVQGTPLAGLSLTDFMLPIETYAKAVFITAKAAARFMAQRGSGVIMNISTPGSRLPGIGYLGYGAACAVTEGLTRLLAAELAPRGIRVVCLQPHAIPEALTKGSHSRRVFQPAAERAGLTVEEMLQGAAEGTLLKRLPTLGEVADVAAFVASARAHAMTGTVVNMTCGALVY</sequence>
<dbReference type="AlphaFoldDB" id="A0AAU8D2E1"/>
<comment type="similarity">
    <text evidence="1">Belongs to the short-chain dehydrogenases/reductases (SDR) family.</text>
</comment>
<dbReference type="EMBL" id="CP159249">
    <property type="protein sequence ID" value="XCG52797.1"/>
    <property type="molecule type" value="Genomic_DNA"/>
</dbReference>
<dbReference type="RefSeq" id="WP_353640843.1">
    <property type="nucleotide sequence ID" value="NZ_CP159249.1"/>
</dbReference>
<proteinExistence type="inferred from homology"/>
<dbReference type="Pfam" id="PF13561">
    <property type="entry name" value="adh_short_C2"/>
    <property type="match status" value="1"/>
</dbReference>
<reference evidence="3" key="1">
    <citation type="submission" date="2024-06" db="EMBL/GenBank/DDBJ databases">
        <title>Mesorhizobium karijinii sp. nov., a symbiont of the iconic Swainsona formosa from arid Australia.</title>
        <authorList>
            <person name="Hill Y.J."/>
            <person name="Watkin E.L.J."/>
            <person name="O'Hara G.W."/>
            <person name="Terpolilli J."/>
            <person name="Tye M.L."/>
            <person name="Kohlmeier M.G."/>
        </authorList>
    </citation>
    <scope>NUCLEOTIDE SEQUENCE</scope>
    <source>
        <strain evidence="3">WSM2239</strain>
    </source>
</reference>
<evidence type="ECO:0000256" key="1">
    <source>
        <dbReference type="ARBA" id="ARBA00006484"/>
    </source>
</evidence>
<dbReference type="PANTHER" id="PTHR43669:SF3">
    <property type="entry name" value="ALCOHOL DEHYDROGENASE, PUTATIVE (AFU_ORTHOLOGUE AFUA_3G03445)-RELATED"/>
    <property type="match status" value="1"/>
</dbReference>
<dbReference type="InterPro" id="IPR036291">
    <property type="entry name" value="NAD(P)-bd_dom_sf"/>
</dbReference>
<dbReference type="InterPro" id="IPR002347">
    <property type="entry name" value="SDR_fam"/>
</dbReference>